<evidence type="ECO:0000313" key="2">
    <source>
        <dbReference type="Proteomes" id="UP000695022"/>
    </source>
</evidence>
<name>A0ABM1DW14_PRICU</name>
<dbReference type="GeneID" id="106806646"/>
<evidence type="ECO:0000256" key="1">
    <source>
        <dbReference type="SAM" id="SignalP"/>
    </source>
</evidence>
<dbReference type="RefSeq" id="XP_014664134.1">
    <property type="nucleotide sequence ID" value="XM_014808648.1"/>
</dbReference>
<organism evidence="2 4">
    <name type="scientific">Priapulus caudatus</name>
    <name type="common">Priapulid worm</name>
    <dbReference type="NCBI Taxonomy" id="37621"/>
    <lineage>
        <taxon>Eukaryota</taxon>
        <taxon>Metazoa</taxon>
        <taxon>Ecdysozoa</taxon>
        <taxon>Scalidophora</taxon>
        <taxon>Priapulida</taxon>
        <taxon>Priapulimorpha</taxon>
        <taxon>Priapulimorphida</taxon>
        <taxon>Priapulidae</taxon>
        <taxon>Priapulus</taxon>
    </lineage>
</organism>
<keyword evidence="2" id="KW-1185">Reference proteome</keyword>
<reference evidence="3 4" key="1">
    <citation type="submission" date="2025-05" db="UniProtKB">
        <authorList>
            <consortium name="RefSeq"/>
        </authorList>
    </citation>
    <scope>IDENTIFICATION</scope>
</reference>
<dbReference type="RefSeq" id="XP_014664135.1">
    <property type="nucleotide sequence ID" value="XM_014808649.1"/>
</dbReference>
<gene>
    <name evidence="3 4" type="primary">LOC106806646</name>
</gene>
<accession>A0ABM1DW14</accession>
<evidence type="ECO:0000313" key="4">
    <source>
        <dbReference type="RefSeq" id="XP_014664135.1"/>
    </source>
</evidence>
<protein>
    <submittedName>
        <fullName evidence="3">Uncharacterized protein LOC106806646 isoform X1</fullName>
    </submittedName>
    <submittedName>
        <fullName evidence="4">Uncharacterized protein LOC106806646 isoform X2</fullName>
    </submittedName>
</protein>
<evidence type="ECO:0000313" key="3">
    <source>
        <dbReference type="RefSeq" id="XP_014664134.1"/>
    </source>
</evidence>
<dbReference type="Proteomes" id="UP000695022">
    <property type="component" value="Unplaced"/>
</dbReference>
<feature type="chain" id="PRO_5045022190" evidence="1">
    <location>
        <begin position="21"/>
        <end position="117"/>
    </location>
</feature>
<feature type="signal peptide" evidence="1">
    <location>
        <begin position="1"/>
        <end position="20"/>
    </location>
</feature>
<sequence length="117" mass="12719">MHTWIVYALGISILATQICTNEGVARTSRVTLSLTDVTAADIPAGTVQVLNVYPQMAYVVNCHMHCTRDDECVYSGWNSVTTACTTYKAYVDEAATVDPANNYVKVDLLTSGKILPL</sequence>
<keyword evidence="1" id="KW-0732">Signal</keyword>
<proteinExistence type="predicted"/>